<dbReference type="NCBIfam" id="TIGR01910">
    <property type="entry name" value="DapE-ArgE"/>
    <property type="match status" value="1"/>
</dbReference>
<accession>A0A3S2VAW6</accession>
<evidence type="ECO:0000259" key="8">
    <source>
        <dbReference type="Pfam" id="PF07687"/>
    </source>
</evidence>
<evidence type="ECO:0000256" key="3">
    <source>
        <dbReference type="ARBA" id="ARBA00006247"/>
    </source>
</evidence>
<dbReference type="Gene3D" id="3.30.70.360">
    <property type="match status" value="1"/>
</dbReference>
<dbReference type="SUPFAM" id="SSF55031">
    <property type="entry name" value="Bacterial exopeptidase dimerisation domain"/>
    <property type="match status" value="1"/>
</dbReference>
<dbReference type="AlphaFoldDB" id="A0A3S2VAW6"/>
<dbReference type="InterPro" id="IPR002933">
    <property type="entry name" value="Peptidase_M20"/>
</dbReference>
<organism evidence="9 10">
    <name type="scientific">Methylobacterium oryzihabitans</name>
    <dbReference type="NCBI Taxonomy" id="2499852"/>
    <lineage>
        <taxon>Bacteria</taxon>
        <taxon>Pseudomonadati</taxon>
        <taxon>Pseudomonadota</taxon>
        <taxon>Alphaproteobacteria</taxon>
        <taxon>Hyphomicrobiales</taxon>
        <taxon>Methylobacteriaceae</taxon>
        <taxon>Methylobacterium</taxon>
    </lineage>
</organism>
<dbReference type="InterPro" id="IPR011650">
    <property type="entry name" value="Peptidase_M20_dimer"/>
</dbReference>
<evidence type="ECO:0000256" key="6">
    <source>
        <dbReference type="ARBA" id="ARBA00022833"/>
    </source>
</evidence>
<keyword evidence="5" id="KW-0378">Hydrolase</keyword>
<dbReference type="SUPFAM" id="SSF53187">
    <property type="entry name" value="Zn-dependent exopeptidases"/>
    <property type="match status" value="1"/>
</dbReference>
<proteinExistence type="inferred from homology"/>
<evidence type="ECO:0000256" key="4">
    <source>
        <dbReference type="ARBA" id="ARBA00022723"/>
    </source>
</evidence>
<dbReference type="PANTHER" id="PTHR43808">
    <property type="entry name" value="ACETYLORNITHINE DEACETYLASE"/>
    <property type="match status" value="1"/>
</dbReference>
<comment type="caution">
    <text evidence="9">The sequence shown here is derived from an EMBL/GenBank/DDBJ whole genome shotgun (WGS) entry which is preliminary data.</text>
</comment>
<evidence type="ECO:0000256" key="5">
    <source>
        <dbReference type="ARBA" id="ARBA00022801"/>
    </source>
</evidence>
<dbReference type="Pfam" id="PF01546">
    <property type="entry name" value="Peptidase_M20"/>
    <property type="match status" value="1"/>
</dbReference>
<dbReference type="OrthoDB" id="9809784at2"/>
<dbReference type="NCBIfam" id="NF005306">
    <property type="entry name" value="PRK06837.1"/>
    <property type="match status" value="1"/>
</dbReference>
<dbReference type="InterPro" id="IPR010182">
    <property type="entry name" value="ArgE/DapE"/>
</dbReference>
<dbReference type="InterPro" id="IPR033687">
    <property type="entry name" value="YodQ-like"/>
</dbReference>
<reference evidence="9 10" key="1">
    <citation type="submission" date="2019-01" db="EMBL/GenBank/DDBJ databases">
        <authorList>
            <person name="Chen W.-M."/>
        </authorList>
    </citation>
    <scope>NUCLEOTIDE SEQUENCE [LARGE SCALE GENOMIC DNA]</scope>
    <source>
        <strain evidence="9 10">TER-1</strain>
    </source>
</reference>
<protein>
    <submittedName>
        <fullName evidence="9">ArgE/DapE family deacylase</fullName>
    </submittedName>
</protein>
<dbReference type="Proteomes" id="UP000286997">
    <property type="component" value="Unassembled WGS sequence"/>
</dbReference>
<dbReference type="PANTHER" id="PTHR43808:SF25">
    <property type="entry name" value="PEPTIDASE M20 DIMERISATION DOMAIN-CONTAINING PROTEIN"/>
    <property type="match status" value="1"/>
</dbReference>
<evidence type="ECO:0000256" key="2">
    <source>
        <dbReference type="ARBA" id="ARBA00001947"/>
    </source>
</evidence>
<dbReference type="RefSeq" id="WP_127728801.1">
    <property type="nucleotide sequence ID" value="NZ_SACP01000009.1"/>
</dbReference>
<gene>
    <name evidence="9" type="ORF">EOE48_10760</name>
</gene>
<evidence type="ECO:0000256" key="1">
    <source>
        <dbReference type="ARBA" id="ARBA00001941"/>
    </source>
</evidence>
<keyword evidence="6" id="KW-0862">Zinc</keyword>
<comment type="similarity">
    <text evidence="3">Belongs to the peptidase M20A family.</text>
</comment>
<dbReference type="InterPro" id="IPR036264">
    <property type="entry name" value="Bact_exopeptidase_dim_dom"/>
</dbReference>
<dbReference type="GO" id="GO:0016787">
    <property type="term" value="F:hydrolase activity"/>
    <property type="evidence" value="ECO:0007669"/>
    <property type="project" value="UniProtKB-KW"/>
</dbReference>
<comment type="cofactor">
    <cofactor evidence="2">
        <name>Zn(2+)</name>
        <dbReference type="ChEBI" id="CHEBI:29105"/>
    </cofactor>
</comment>
<dbReference type="GO" id="GO:0046872">
    <property type="term" value="F:metal ion binding"/>
    <property type="evidence" value="ECO:0007669"/>
    <property type="project" value="UniProtKB-KW"/>
</dbReference>
<keyword evidence="10" id="KW-1185">Reference proteome</keyword>
<dbReference type="Pfam" id="PF07687">
    <property type="entry name" value="M20_dimer"/>
    <property type="match status" value="1"/>
</dbReference>
<dbReference type="EMBL" id="SACP01000009">
    <property type="protein sequence ID" value="RVU18370.1"/>
    <property type="molecule type" value="Genomic_DNA"/>
</dbReference>
<evidence type="ECO:0000313" key="10">
    <source>
        <dbReference type="Proteomes" id="UP000286997"/>
    </source>
</evidence>
<dbReference type="Gene3D" id="3.40.630.10">
    <property type="entry name" value="Zn peptidases"/>
    <property type="match status" value="1"/>
</dbReference>
<keyword evidence="4" id="KW-0479">Metal-binding</keyword>
<feature type="domain" description="Peptidase M20 dimerisation" evidence="8">
    <location>
        <begin position="213"/>
        <end position="325"/>
    </location>
</feature>
<comment type="cofactor">
    <cofactor evidence="1">
        <name>Co(2+)</name>
        <dbReference type="ChEBI" id="CHEBI:48828"/>
    </cofactor>
</comment>
<name>A0A3S2VAW6_9HYPH</name>
<keyword evidence="7" id="KW-0170">Cobalt</keyword>
<sequence>MTDETQPRTTLTGPERDALFAAVDAGFECQIADTIAFAAIPSTRGQEGPCQDMMADLLRARGYAVDDWRIDQDDLRHLPGFGPVETDFSRARTVVGTYRPERAQGRSLILQGHCDVVPAGPLDMWKRPPFQPVVEDGWLYGRGVGDMKSGTIAALYALDALEAAGLAPQGRIHVQSVIEEESTGLGALSTLQRGYRAEACFIVEPTNGRLMRAQTGVIWFRLKVRGEPAHAAHAAVGFNAIKAAYHVIQALEGLEAEWNERAKDHPRFGTLTHPLNLNVGIIRGGEWASSVPAWCDVDCRIGLLPGWSVAECQREIEACVARAAASHPFLAQSPPEVVWSGFLSPGYEVTGAEAAEAVLAEAHGAGWGGPLEDSLFTGLTDARFYGLDYGIPAFCYGATIENAHAFNERANVESLRKLTRTVALFVAGWCGVAPITGGTR</sequence>
<dbReference type="InterPro" id="IPR050072">
    <property type="entry name" value="Peptidase_M20A"/>
</dbReference>
<evidence type="ECO:0000256" key="7">
    <source>
        <dbReference type="ARBA" id="ARBA00023285"/>
    </source>
</evidence>
<dbReference type="CDD" id="cd03895">
    <property type="entry name" value="M20_ArgE_DapE-like"/>
    <property type="match status" value="1"/>
</dbReference>
<evidence type="ECO:0000313" key="9">
    <source>
        <dbReference type="EMBL" id="RVU18370.1"/>
    </source>
</evidence>